<feature type="transmembrane region" description="Helical" evidence="17">
    <location>
        <begin position="320"/>
        <end position="346"/>
    </location>
</feature>
<dbReference type="GO" id="GO:0008137">
    <property type="term" value="F:NADH dehydrogenase (ubiquinone) activity"/>
    <property type="evidence" value="ECO:0007669"/>
    <property type="project" value="UniProtKB-EC"/>
</dbReference>
<comment type="subcellular location">
    <subcellularLocation>
        <location evidence="1 17">Mitochondrion inner membrane</location>
        <topology evidence="1 17">Multi-pass membrane protein</topology>
    </subcellularLocation>
</comment>
<evidence type="ECO:0000256" key="11">
    <source>
        <dbReference type="ARBA" id="ARBA00022989"/>
    </source>
</evidence>
<evidence type="ECO:0000256" key="14">
    <source>
        <dbReference type="ARBA" id="ARBA00023128"/>
    </source>
</evidence>
<keyword evidence="9 17" id="KW-1278">Translocase</keyword>
<protein>
    <recommendedName>
        <fullName evidence="4 17">NADH-ubiquinone oxidoreductase chain 2</fullName>
        <ecNumber evidence="3 17">7.1.1.2</ecNumber>
    </recommendedName>
</protein>
<dbReference type="InterPro" id="IPR003917">
    <property type="entry name" value="NADH_UbQ_OxRdtase_chain2"/>
</dbReference>
<feature type="domain" description="NADH:quinone oxidoreductase/Mrp antiporter transmembrane" evidence="18">
    <location>
        <begin position="26"/>
        <end position="289"/>
    </location>
</feature>
<dbReference type="PANTHER" id="PTHR46552">
    <property type="entry name" value="NADH-UBIQUINONE OXIDOREDUCTASE CHAIN 2"/>
    <property type="match status" value="1"/>
</dbReference>
<comment type="similarity">
    <text evidence="2 17">Belongs to the complex I subunit 2 family.</text>
</comment>
<evidence type="ECO:0000256" key="6">
    <source>
        <dbReference type="ARBA" id="ARBA00022660"/>
    </source>
</evidence>
<evidence type="ECO:0000313" key="19">
    <source>
        <dbReference type="EMBL" id="BAF73637.1"/>
    </source>
</evidence>
<dbReference type="PRINTS" id="PR01436">
    <property type="entry name" value="NADHDHGNASE2"/>
</dbReference>
<comment type="catalytic activity">
    <reaction evidence="16 17">
        <text>a ubiquinone + NADH + 5 H(+)(in) = a ubiquinol + NAD(+) + 4 H(+)(out)</text>
        <dbReference type="Rhea" id="RHEA:29091"/>
        <dbReference type="Rhea" id="RHEA-COMP:9565"/>
        <dbReference type="Rhea" id="RHEA-COMP:9566"/>
        <dbReference type="ChEBI" id="CHEBI:15378"/>
        <dbReference type="ChEBI" id="CHEBI:16389"/>
        <dbReference type="ChEBI" id="CHEBI:17976"/>
        <dbReference type="ChEBI" id="CHEBI:57540"/>
        <dbReference type="ChEBI" id="CHEBI:57945"/>
        <dbReference type="EC" id="7.1.1.2"/>
    </reaction>
</comment>
<evidence type="ECO:0000256" key="10">
    <source>
        <dbReference type="ARBA" id="ARBA00022982"/>
    </source>
</evidence>
<evidence type="ECO:0000256" key="1">
    <source>
        <dbReference type="ARBA" id="ARBA00004448"/>
    </source>
</evidence>
<dbReference type="GO" id="GO:0005743">
    <property type="term" value="C:mitochondrial inner membrane"/>
    <property type="evidence" value="ECO:0007669"/>
    <property type="project" value="UniProtKB-SubCell"/>
</dbReference>
<keyword evidence="10 17" id="KW-0249">Electron transport</keyword>
<organism evidence="19">
    <name type="scientific">Vampyroteuthis infernalis</name>
    <dbReference type="NCBI Taxonomy" id="55288"/>
    <lineage>
        <taxon>Eukaryota</taxon>
        <taxon>Metazoa</taxon>
        <taxon>Spiralia</taxon>
        <taxon>Lophotrochozoa</taxon>
        <taxon>Mollusca</taxon>
        <taxon>Cephalopoda</taxon>
        <taxon>Coleoidea</taxon>
        <taxon>Octopodiformes</taxon>
        <taxon>Vampyromorpha</taxon>
        <taxon>Vampyroteuthidae</taxon>
        <taxon>Vampyroteuthis</taxon>
    </lineage>
</organism>
<feature type="transmembrane region" description="Helical" evidence="17">
    <location>
        <begin position="149"/>
        <end position="170"/>
    </location>
</feature>
<evidence type="ECO:0000259" key="18">
    <source>
        <dbReference type="Pfam" id="PF00361"/>
    </source>
</evidence>
<keyword evidence="14 17" id="KW-0496">Mitochondrion</keyword>
<proteinExistence type="inferred from homology"/>
<dbReference type="EMBL" id="AB266515">
    <property type="protein sequence ID" value="BAF73637.1"/>
    <property type="molecule type" value="Genomic_DNA"/>
</dbReference>
<dbReference type="AlphaFoldDB" id="A7BG34"/>
<reference evidence="19" key="1">
    <citation type="journal article" date="2007" name="Mol. Phylogenet. Evol.">
        <title>Mitochondrial genome structure and evolution in the living fossil vampire squid, Vampyroteuthis infernalis, and extant cephalopods.</title>
        <authorList>
            <person name="Yokobori S."/>
            <person name="Lindsay D.J."/>
            <person name="Yoshida M."/>
            <person name="Tsuchiya K."/>
            <person name="Yamagishi A."/>
            <person name="Maruyama T."/>
            <person name="Oshima T."/>
        </authorList>
    </citation>
    <scope>NUCLEOTIDE SEQUENCE</scope>
</reference>
<dbReference type="PANTHER" id="PTHR46552:SF1">
    <property type="entry name" value="NADH-UBIQUINONE OXIDOREDUCTASE CHAIN 2"/>
    <property type="match status" value="1"/>
</dbReference>
<keyword evidence="11 17" id="KW-1133">Transmembrane helix</keyword>
<geneLocation type="mitochondrion" evidence="19"/>
<feature type="transmembrane region" description="Helical" evidence="17">
    <location>
        <begin position="95"/>
        <end position="117"/>
    </location>
</feature>
<evidence type="ECO:0000256" key="17">
    <source>
        <dbReference type="RuleBase" id="RU003403"/>
    </source>
</evidence>
<feature type="transmembrane region" description="Helical" evidence="17">
    <location>
        <begin position="202"/>
        <end position="219"/>
    </location>
</feature>
<gene>
    <name evidence="19" type="primary">nad2</name>
</gene>
<feature type="transmembrane region" description="Helical" evidence="17">
    <location>
        <begin position="30"/>
        <end position="49"/>
    </location>
</feature>
<comment type="function">
    <text evidence="17">Core subunit of the mitochondrial membrane respiratory chain NADH dehydrogenase (Complex I) which catalyzes electron transfer from NADH through the respiratory chain, using ubiquinone as an electron acceptor. Essential for the catalytic activity and assembly of complex I.</text>
</comment>
<keyword evidence="15 17" id="KW-0472">Membrane</keyword>
<dbReference type="EC" id="7.1.1.2" evidence="3 17"/>
<name>A7BG34_9MOLL</name>
<evidence type="ECO:0000256" key="9">
    <source>
        <dbReference type="ARBA" id="ARBA00022967"/>
    </source>
</evidence>
<evidence type="ECO:0000256" key="13">
    <source>
        <dbReference type="ARBA" id="ARBA00023075"/>
    </source>
</evidence>
<evidence type="ECO:0000256" key="5">
    <source>
        <dbReference type="ARBA" id="ARBA00022448"/>
    </source>
</evidence>
<evidence type="ECO:0000256" key="8">
    <source>
        <dbReference type="ARBA" id="ARBA00022792"/>
    </source>
</evidence>
<dbReference type="GO" id="GO:0006120">
    <property type="term" value="P:mitochondrial electron transport, NADH to ubiquinone"/>
    <property type="evidence" value="ECO:0007669"/>
    <property type="project" value="InterPro"/>
</dbReference>
<dbReference type="InterPro" id="IPR050175">
    <property type="entry name" value="Complex_I_Subunit_2"/>
</dbReference>
<keyword evidence="13 17" id="KW-0830">Ubiquinone</keyword>
<feature type="transmembrane region" description="Helical" evidence="17">
    <location>
        <begin position="124"/>
        <end position="143"/>
    </location>
</feature>
<feature type="transmembrane region" description="Helical" evidence="17">
    <location>
        <begin position="177"/>
        <end position="196"/>
    </location>
</feature>
<evidence type="ECO:0000256" key="16">
    <source>
        <dbReference type="ARBA" id="ARBA00049551"/>
    </source>
</evidence>
<feature type="transmembrane region" description="Helical" evidence="17">
    <location>
        <begin position="290"/>
        <end position="308"/>
    </location>
</feature>
<evidence type="ECO:0000256" key="2">
    <source>
        <dbReference type="ARBA" id="ARBA00007012"/>
    </source>
</evidence>
<feature type="transmembrane region" description="Helical" evidence="17">
    <location>
        <begin position="61"/>
        <end position="83"/>
    </location>
</feature>
<keyword evidence="6 17" id="KW-0679">Respiratory chain</keyword>
<sequence>MNNKFFPINFLFIIIMMMSTIISLSSSHWLTMWIGLEMNLMALLPLLNIKGKNSEIESSMKYFIIQSMSSSILLMSSIMIYYYSLSWYSMFNDSIFSLILMLALLLKLGAAPLHLWLPSITKQMSWLMLFLILTWQKIAPLFMLSFINYYFTTIIIFSLFSVIMGSLMAINQTNMQLIITYSSISHLGWMLSTILINNMTSMIYLMFYILLLIPLMNYLNNHSNHNIYNLTQQTSKKTNNNILIITLILSLSGMPPFMGFISKLLVLLTLINVNLILFSLILFIGTLISLYFYLNMILMLFIKSYFIINSKNNLFNTSSFFSLNIISIFIFMHLLIIFMIYAMIILNKS</sequence>
<feature type="transmembrane region" description="Helical" evidence="17">
    <location>
        <begin position="240"/>
        <end position="258"/>
    </location>
</feature>
<evidence type="ECO:0000256" key="4">
    <source>
        <dbReference type="ARBA" id="ARBA00021008"/>
    </source>
</evidence>
<accession>A7BG34</accession>
<evidence type="ECO:0000256" key="12">
    <source>
        <dbReference type="ARBA" id="ARBA00023027"/>
    </source>
</evidence>
<feature type="transmembrane region" description="Helical" evidence="17">
    <location>
        <begin position="5"/>
        <end position="24"/>
    </location>
</feature>
<evidence type="ECO:0000256" key="7">
    <source>
        <dbReference type="ARBA" id="ARBA00022692"/>
    </source>
</evidence>
<keyword evidence="8 17" id="KW-0999">Mitochondrion inner membrane</keyword>
<keyword evidence="5" id="KW-0813">Transport</keyword>
<keyword evidence="7 17" id="KW-0812">Transmembrane</keyword>
<dbReference type="Pfam" id="PF00361">
    <property type="entry name" value="Proton_antipo_M"/>
    <property type="match status" value="1"/>
</dbReference>
<evidence type="ECO:0000256" key="3">
    <source>
        <dbReference type="ARBA" id="ARBA00012944"/>
    </source>
</evidence>
<evidence type="ECO:0000256" key="15">
    <source>
        <dbReference type="ARBA" id="ARBA00023136"/>
    </source>
</evidence>
<dbReference type="InterPro" id="IPR001750">
    <property type="entry name" value="ND/Mrp_TM"/>
</dbReference>
<keyword evidence="12 17" id="KW-0520">NAD</keyword>
<feature type="transmembrane region" description="Helical" evidence="17">
    <location>
        <begin position="264"/>
        <end position="283"/>
    </location>
</feature>